<reference evidence="1 2" key="1">
    <citation type="journal article" date="2014" name="PLoS Genet.">
        <title>Phylogenetically driven sequencing of extremely halophilic archaea reveals strategies for static and dynamic osmo-response.</title>
        <authorList>
            <person name="Becker E.A."/>
            <person name="Seitzer P.M."/>
            <person name="Tritt A."/>
            <person name="Larsen D."/>
            <person name="Krusor M."/>
            <person name="Yao A.I."/>
            <person name="Wu D."/>
            <person name="Madern D."/>
            <person name="Eisen J.A."/>
            <person name="Darling A.E."/>
            <person name="Facciotti M.T."/>
        </authorList>
    </citation>
    <scope>NUCLEOTIDE SEQUENCE [LARGE SCALE GENOMIC DNA]</scope>
    <source>
        <strain evidence="1 2">JCM 13563</strain>
    </source>
</reference>
<comment type="caution">
    <text evidence="1">The sequence shown here is derived from an EMBL/GenBank/DDBJ whole genome shotgun (WGS) entry which is preliminary data.</text>
</comment>
<dbReference type="GO" id="GO:0016740">
    <property type="term" value="F:transferase activity"/>
    <property type="evidence" value="ECO:0007669"/>
    <property type="project" value="UniProtKB-KW"/>
</dbReference>
<sequence length="383" mass="42105">MEYCQERIATLHEFGEGDGVGGSLTRDIAAAVAETALVVPMTGREYKSPATERVLEELERLEPAPAAVFVPVRAERAQIEPFRDWLATFDVPTRVLWCNAPEVDALLADTGLAGNWGKGRDVWLALGPAAAAADTVVVHDADAKSYEAEHVQRLLAPLTIDFDFVKGYYARIERGRLYGRLFRLFYEPLLRALADAHDAPIVDYLGAFRYALAGEFAATADLARRLHTPRTWGLEVGTLGDAYDVAGFDGTAQVDLGRHEHDHRVVDGEAGLEGMSREVAAALLCVLEDHGVAPDYETLPDRYRAAGTALIEQYRADAAFNGLEYDLEGERAQVTRYAESIAPPDAAIDMRLPRWVDAPFEPADVLAATRPWRHHHAGSRSQD</sequence>
<accession>M0CSB1</accession>
<dbReference type="Proteomes" id="UP000011615">
    <property type="component" value="Unassembled WGS sequence"/>
</dbReference>
<name>M0CSB1_9EURY</name>
<dbReference type="AlphaFoldDB" id="M0CSB1"/>
<dbReference type="InterPro" id="IPR029044">
    <property type="entry name" value="Nucleotide-diphossugar_trans"/>
</dbReference>
<dbReference type="eggNOG" id="arCOG04794">
    <property type="taxonomic scope" value="Archaea"/>
</dbReference>
<organism evidence="1 2">
    <name type="scientific">Natrinema limicola JCM 13563</name>
    <dbReference type="NCBI Taxonomy" id="1230457"/>
    <lineage>
        <taxon>Archaea</taxon>
        <taxon>Methanobacteriati</taxon>
        <taxon>Methanobacteriota</taxon>
        <taxon>Stenosarchaea group</taxon>
        <taxon>Halobacteria</taxon>
        <taxon>Halobacteriales</taxon>
        <taxon>Natrialbaceae</taxon>
        <taxon>Natrinema</taxon>
    </lineage>
</organism>
<protein>
    <submittedName>
        <fullName evidence="1">Cell wall biogenesis glycosyltransferase</fullName>
    </submittedName>
</protein>
<dbReference type="Gene3D" id="3.90.550.10">
    <property type="entry name" value="Spore Coat Polysaccharide Biosynthesis Protein SpsA, Chain A"/>
    <property type="match status" value="1"/>
</dbReference>
<proteinExistence type="predicted"/>
<evidence type="ECO:0000313" key="1">
    <source>
        <dbReference type="EMBL" id="ELZ25508.1"/>
    </source>
</evidence>
<dbReference type="SUPFAM" id="SSF53448">
    <property type="entry name" value="Nucleotide-diphospho-sugar transferases"/>
    <property type="match status" value="1"/>
</dbReference>
<dbReference type="EMBL" id="AOIT01000015">
    <property type="protein sequence ID" value="ELZ25508.1"/>
    <property type="molecule type" value="Genomic_DNA"/>
</dbReference>
<dbReference type="OrthoDB" id="123709at2157"/>
<evidence type="ECO:0000313" key="2">
    <source>
        <dbReference type="Proteomes" id="UP000011615"/>
    </source>
</evidence>
<dbReference type="STRING" id="1230457.C476_01435"/>
<gene>
    <name evidence="1" type="ORF">C476_01435</name>
</gene>
<dbReference type="RefSeq" id="WP_008009138.1">
    <property type="nucleotide sequence ID" value="NZ_AOIT01000015.1"/>
</dbReference>
<keyword evidence="1" id="KW-0808">Transferase</keyword>
<keyword evidence="2" id="KW-1185">Reference proteome</keyword>
<dbReference type="PATRIC" id="fig|1230457.4.peg.276"/>